<gene>
    <name evidence="6" type="ORF">DIU77_009010</name>
</gene>
<sequence length="198" mass="21910">MTGTERRQQLLNVAKALFAEKGFDGTSVEEIAQRADVSKPVVYEHFGGKEGIYAVVVDRETQTLLDLMVSSLDADHPRTMLEQAAVALLTYVEESEGGFRILVRDSPVVTSTGTFSTLLNDIASQVEHILGQQFSARGYDRKLAPLYAQALVGMVALTGQWWLDARKPKRDEVAAHLVNLAWNGLSRLDPKPRLQLDD</sequence>
<dbReference type="GO" id="GO:0045892">
    <property type="term" value="P:negative regulation of DNA-templated transcription"/>
    <property type="evidence" value="ECO:0007669"/>
    <property type="project" value="UniProtKB-ARBA"/>
</dbReference>
<dbReference type="PROSITE" id="PS50977">
    <property type="entry name" value="HTH_TETR_2"/>
    <property type="match status" value="1"/>
</dbReference>
<organism evidence="6 7">
    <name type="scientific">Thermocrispum agreste</name>
    <dbReference type="NCBI Taxonomy" id="37925"/>
    <lineage>
        <taxon>Bacteria</taxon>
        <taxon>Bacillati</taxon>
        <taxon>Actinomycetota</taxon>
        <taxon>Actinomycetes</taxon>
        <taxon>Pseudonocardiales</taxon>
        <taxon>Pseudonocardiaceae</taxon>
        <taxon>Thermocrispum</taxon>
    </lineage>
</organism>
<dbReference type="SUPFAM" id="SSF48498">
    <property type="entry name" value="Tetracyclin repressor-like, C-terminal domain"/>
    <property type="match status" value="1"/>
</dbReference>
<protein>
    <submittedName>
        <fullName evidence="6">TetR/AcrR family transcriptional regulator</fullName>
    </submittedName>
</protein>
<feature type="domain" description="HTH tetR-type" evidence="5">
    <location>
        <begin position="4"/>
        <end position="64"/>
    </location>
</feature>
<dbReference type="PROSITE" id="PS01081">
    <property type="entry name" value="HTH_TETR_1"/>
    <property type="match status" value="1"/>
</dbReference>
<dbReference type="FunFam" id="1.10.10.60:FF:000141">
    <property type="entry name" value="TetR family transcriptional regulator"/>
    <property type="match status" value="1"/>
</dbReference>
<evidence type="ECO:0000256" key="2">
    <source>
        <dbReference type="ARBA" id="ARBA00023125"/>
    </source>
</evidence>
<keyword evidence="2 4" id="KW-0238">DNA-binding</keyword>
<evidence type="ECO:0000256" key="1">
    <source>
        <dbReference type="ARBA" id="ARBA00023015"/>
    </source>
</evidence>
<dbReference type="InterPro" id="IPR023772">
    <property type="entry name" value="DNA-bd_HTH_TetR-type_CS"/>
</dbReference>
<evidence type="ECO:0000313" key="6">
    <source>
        <dbReference type="EMBL" id="MFO7192367.1"/>
    </source>
</evidence>
<feature type="DNA-binding region" description="H-T-H motif" evidence="4">
    <location>
        <begin position="27"/>
        <end position="46"/>
    </location>
</feature>
<dbReference type="InterPro" id="IPR054129">
    <property type="entry name" value="DesT_TetR_C"/>
</dbReference>
<keyword evidence="3" id="KW-0804">Transcription</keyword>
<dbReference type="InterPro" id="IPR036271">
    <property type="entry name" value="Tet_transcr_reg_TetR-rel_C_sf"/>
</dbReference>
<dbReference type="PANTHER" id="PTHR30055:SF227">
    <property type="entry name" value="TRANSCRIPTIONAL REGULATORY PROTEIN (PROBABLY TETR-FAMILY)-RELATED"/>
    <property type="match status" value="1"/>
</dbReference>
<proteinExistence type="predicted"/>
<dbReference type="InterPro" id="IPR001647">
    <property type="entry name" value="HTH_TetR"/>
</dbReference>
<comment type="caution">
    <text evidence="6">The sequence shown here is derived from an EMBL/GenBank/DDBJ whole genome shotgun (WGS) entry which is preliminary data.</text>
</comment>
<dbReference type="Gene3D" id="1.10.357.10">
    <property type="entry name" value="Tetracycline Repressor, domain 2"/>
    <property type="match status" value="1"/>
</dbReference>
<dbReference type="PRINTS" id="PR00455">
    <property type="entry name" value="HTHTETR"/>
</dbReference>
<dbReference type="AlphaFoldDB" id="A0ABD6FE71"/>
<evidence type="ECO:0000259" key="5">
    <source>
        <dbReference type="PROSITE" id="PS50977"/>
    </source>
</evidence>
<evidence type="ECO:0000313" key="7">
    <source>
        <dbReference type="Proteomes" id="UP000249324"/>
    </source>
</evidence>
<reference evidence="6 7" key="1">
    <citation type="journal article" date="2021" name="BMC Genomics">
        <title>Genome-resolved metagenome and metatranscriptome analyses of thermophilic composting reveal key bacterial players and their metabolic interactions.</title>
        <authorList>
            <person name="Braga L.P.P."/>
            <person name="Pereira R.V."/>
            <person name="Martins L.F."/>
            <person name="Moura L.M.S."/>
            <person name="Sanchez F.B."/>
            <person name="Patane J.S.L."/>
            <person name="da Silva A.M."/>
            <person name="Setubal J.C."/>
        </authorList>
    </citation>
    <scope>NUCLEOTIDE SEQUENCE [LARGE SCALE GENOMIC DNA]</scope>
    <source>
        <strain evidence="6">ZC4RG45</strain>
    </source>
</reference>
<accession>A0ABD6FE71</accession>
<name>A0ABD6FE71_9PSEU</name>
<dbReference type="InterPro" id="IPR050109">
    <property type="entry name" value="HTH-type_TetR-like_transc_reg"/>
</dbReference>
<dbReference type="Pfam" id="PF21943">
    <property type="entry name" value="TetR_C_46"/>
    <property type="match status" value="1"/>
</dbReference>
<dbReference type="Pfam" id="PF00440">
    <property type="entry name" value="TetR_N"/>
    <property type="match status" value="1"/>
</dbReference>
<dbReference type="GO" id="GO:0003677">
    <property type="term" value="F:DNA binding"/>
    <property type="evidence" value="ECO:0007669"/>
    <property type="project" value="UniProtKB-UniRule"/>
</dbReference>
<dbReference type="SUPFAM" id="SSF46689">
    <property type="entry name" value="Homeodomain-like"/>
    <property type="match status" value="1"/>
</dbReference>
<dbReference type="PANTHER" id="PTHR30055">
    <property type="entry name" value="HTH-TYPE TRANSCRIPTIONAL REGULATOR RUTR"/>
    <property type="match status" value="1"/>
</dbReference>
<dbReference type="Proteomes" id="UP000249324">
    <property type="component" value="Unassembled WGS sequence"/>
</dbReference>
<evidence type="ECO:0000256" key="3">
    <source>
        <dbReference type="ARBA" id="ARBA00023163"/>
    </source>
</evidence>
<dbReference type="EMBL" id="QGUI02000093">
    <property type="protein sequence ID" value="MFO7192367.1"/>
    <property type="molecule type" value="Genomic_DNA"/>
</dbReference>
<evidence type="ECO:0000256" key="4">
    <source>
        <dbReference type="PROSITE-ProRule" id="PRU00335"/>
    </source>
</evidence>
<keyword evidence="1" id="KW-0805">Transcription regulation</keyword>
<dbReference type="InterPro" id="IPR009057">
    <property type="entry name" value="Homeodomain-like_sf"/>
</dbReference>